<evidence type="ECO:0000256" key="3">
    <source>
        <dbReference type="SAM" id="MobiDB-lite"/>
    </source>
</evidence>
<name>A0AAD5TVZ6_9FUNG</name>
<dbReference type="InterPro" id="IPR025662">
    <property type="entry name" value="Sigma_54_int_dom_ATP-bd_1"/>
</dbReference>
<reference evidence="5" key="1">
    <citation type="submission" date="2020-05" db="EMBL/GenBank/DDBJ databases">
        <title>Phylogenomic resolution of chytrid fungi.</title>
        <authorList>
            <person name="Stajich J.E."/>
            <person name="Amses K."/>
            <person name="Simmons R."/>
            <person name="Seto K."/>
            <person name="Myers J."/>
            <person name="Bonds A."/>
            <person name="Quandt C.A."/>
            <person name="Barry K."/>
            <person name="Liu P."/>
            <person name="Grigoriev I."/>
            <person name="Longcore J.E."/>
            <person name="James T.Y."/>
        </authorList>
    </citation>
    <scope>NUCLEOTIDE SEQUENCE</scope>
    <source>
        <strain evidence="5">JEL0379</strain>
    </source>
</reference>
<dbReference type="InterPro" id="IPR027417">
    <property type="entry name" value="P-loop_NTPase"/>
</dbReference>
<dbReference type="GO" id="GO:0009190">
    <property type="term" value="P:cyclic nucleotide biosynthetic process"/>
    <property type="evidence" value="ECO:0007669"/>
    <property type="project" value="InterPro"/>
</dbReference>
<comment type="caution">
    <text evidence="5">The sequence shown here is derived from an EMBL/GenBank/DDBJ whole genome shotgun (WGS) entry which is preliminary data.</text>
</comment>
<evidence type="ECO:0000256" key="1">
    <source>
        <dbReference type="ARBA" id="ARBA00022741"/>
    </source>
</evidence>
<dbReference type="GO" id="GO:0035556">
    <property type="term" value="P:intracellular signal transduction"/>
    <property type="evidence" value="ECO:0007669"/>
    <property type="project" value="InterPro"/>
</dbReference>
<dbReference type="InterPro" id="IPR001054">
    <property type="entry name" value="A/G_cyclase"/>
</dbReference>
<dbReference type="PROSITE" id="PS00675">
    <property type="entry name" value="SIGMA54_INTERACT_1"/>
    <property type="match status" value="1"/>
</dbReference>
<dbReference type="SUPFAM" id="SSF55073">
    <property type="entry name" value="Nucleotide cyclase"/>
    <property type="match status" value="2"/>
</dbReference>
<dbReference type="Proteomes" id="UP001212152">
    <property type="component" value="Unassembled WGS sequence"/>
</dbReference>
<dbReference type="Pfam" id="PF13191">
    <property type="entry name" value="AAA_16"/>
    <property type="match status" value="1"/>
</dbReference>
<keyword evidence="2" id="KW-0067">ATP-binding</keyword>
<dbReference type="EMBL" id="JADGJQ010000002">
    <property type="protein sequence ID" value="KAJ3184948.1"/>
    <property type="molecule type" value="Genomic_DNA"/>
</dbReference>
<proteinExistence type="predicted"/>
<dbReference type="GO" id="GO:0004016">
    <property type="term" value="F:adenylate cyclase activity"/>
    <property type="evidence" value="ECO:0007669"/>
    <property type="project" value="TreeGrafter"/>
</dbReference>
<dbReference type="Gene3D" id="3.30.70.1230">
    <property type="entry name" value="Nucleotide cyclase"/>
    <property type="match status" value="2"/>
</dbReference>
<dbReference type="PANTHER" id="PTHR16305:SF28">
    <property type="entry name" value="GUANYLATE CYCLASE DOMAIN-CONTAINING PROTEIN"/>
    <property type="match status" value="1"/>
</dbReference>
<dbReference type="SUPFAM" id="SSF52540">
    <property type="entry name" value="P-loop containing nucleoside triphosphate hydrolases"/>
    <property type="match status" value="1"/>
</dbReference>
<feature type="compositionally biased region" description="Low complexity" evidence="3">
    <location>
        <begin position="792"/>
        <end position="813"/>
    </location>
</feature>
<keyword evidence="6" id="KW-1185">Reference proteome</keyword>
<dbReference type="InterPro" id="IPR029787">
    <property type="entry name" value="Nucleotide_cyclase"/>
</dbReference>
<evidence type="ECO:0000313" key="5">
    <source>
        <dbReference type="EMBL" id="KAJ3184948.1"/>
    </source>
</evidence>
<accession>A0AAD5TVZ6</accession>
<protein>
    <recommendedName>
        <fullName evidence="4">Guanylate cyclase domain-containing protein</fullName>
    </recommendedName>
</protein>
<organism evidence="5 6">
    <name type="scientific">Geranomyces variabilis</name>
    <dbReference type="NCBI Taxonomy" id="109894"/>
    <lineage>
        <taxon>Eukaryota</taxon>
        <taxon>Fungi</taxon>
        <taxon>Fungi incertae sedis</taxon>
        <taxon>Chytridiomycota</taxon>
        <taxon>Chytridiomycota incertae sedis</taxon>
        <taxon>Chytridiomycetes</taxon>
        <taxon>Spizellomycetales</taxon>
        <taxon>Powellomycetaceae</taxon>
        <taxon>Geranomyces</taxon>
    </lineage>
</organism>
<evidence type="ECO:0000313" key="6">
    <source>
        <dbReference type="Proteomes" id="UP001212152"/>
    </source>
</evidence>
<evidence type="ECO:0000259" key="4">
    <source>
        <dbReference type="PROSITE" id="PS50125"/>
    </source>
</evidence>
<gene>
    <name evidence="5" type="ORF">HDU87_002513</name>
</gene>
<dbReference type="Gene3D" id="3.40.50.300">
    <property type="entry name" value="P-loop containing nucleotide triphosphate hydrolases"/>
    <property type="match status" value="1"/>
</dbReference>
<feature type="region of interest" description="Disordered" evidence="3">
    <location>
        <begin position="789"/>
        <end position="813"/>
    </location>
</feature>
<dbReference type="PROSITE" id="PS50125">
    <property type="entry name" value="GUANYLATE_CYCLASE_2"/>
    <property type="match status" value="2"/>
</dbReference>
<dbReference type="GO" id="GO:0005524">
    <property type="term" value="F:ATP binding"/>
    <property type="evidence" value="ECO:0007669"/>
    <property type="project" value="UniProtKB-KW"/>
</dbReference>
<evidence type="ECO:0000256" key="2">
    <source>
        <dbReference type="ARBA" id="ARBA00022840"/>
    </source>
</evidence>
<keyword evidence="1" id="KW-0547">Nucleotide-binding</keyword>
<dbReference type="GO" id="GO:0005737">
    <property type="term" value="C:cytoplasm"/>
    <property type="evidence" value="ECO:0007669"/>
    <property type="project" value="TreeGrafter"/>
</dbReference>
<dbReference type="InterPro" id="IPR041664">
    <property type="entry name" value="AAA_16"/>
</dbReference>
<feature type="domain" description="Guanylate cyclase" evidence="4">
    <location>
        <begin position="365"/>
        <end position="495"/>
    </location>
</feature>
<sequence>MHLRESFVARHVRETVARGITLYPFVEACDQGAVVVADITGYSALACFLQTKYGDVSGARIQALLNPHFSAMVDAVHRQGGSVSKFSGDSLVAAWTNGRGGDGAFLTPCGGKDDQALRAFTPSDPLNVVDPPPLREGFSDITSAFLCCLELLLMVHDASANGDSLPASGSVSASASGSGSASASASSSLSPEQQVLQGVIVHIGLGCGVTNHTHIGSYEGGKDRCEYFVTGESITDASKLMDIARPNELAISLDCWQAIQQEFVALCPLAAAGMLQDLVKPTIESDCVKVRSEIFASNYARHSLTWLLSLFSPAACKANDNYYGMTRSPAAHLGAYISGAILHHLDDHLSLRELIETTSELRKCAVVFVRLSGTLATLATSGLGLGLSILQNLMTMVLQTLDMFDGCLRQFNVDEKGPTMLLVWGVNPYSHEEGEAGFALHAALRIARKLEQTYGTGCFSLGVAQGVVFSGVIGTARRSDHTILGVAVNEAARLMTHPLVSELPVPILVSEGVYMDCKYDFVFSSTSHLVTLKGFDAPKRVWMPIRPLRVATRGEDRRSRQNDTLVGRKAETESIRKVLAQWREDTAPPLVIMGQSGTGKSALAELVAYEAERISPGTIVCMGRASETQRYVPFFTMSDILTTLFVEIDLKALIKKNRDLKLSAVEGTTDLLDRRNSRLAPSIRLGKIKSMQILDPYKPPLQPQPPPPAVIVSCDSSPRGGAAADVFPSTNAPSRRRRRTFCSQESPRIVLSDTEPYVNESYLPPPLPVTRPLSVVADTEQRTGLLPLDIQAPAPAATTTRTRSNSLLPSPDLLSLDTADREQTTGACHPLCLRHEKLNRDMNSAADPFGSMHMAGCYGPADKTRVVGLMRKIAERVKTIVDLLDIDDRFLPLLNDVIPTRYEETPFTLNLGSFDRKLQLTNFIIKILNALTVDFEVPVVFILDNAQWMDTVGAQLMYEVSRKCKKLLSCWLSRPRGEYSGTAFGVLNRVILGGLESAGPLPDGGTVSPSERAGPAEWRNSLQKAPAVITEAGDVAVPACLIELEGLSQRETEELLLNLLHDRYPAAEGVDGRLVAEIYRRTGGNPVMITMLTKSLAERLDGLVVDGVLRISRRCVSPAQLDRLLPADANTAVLAHLDRTEPAMRHILLVASVAGQYTKLHTIAAALARNPVKEFANFELQTAAGRQWLLEYIMEKDRFQFLKYTFSKSGSKDEEEIAEHAEDTASVRTTLSACSSHASSAHSNSDQDRSCSSGPAAVPQTAENCTAVYFHHSVVYQTIYNTLIPSRRSALHASYAAHFARTLRAANLQPRSGNRDFFVATINIHLDRCRPLVAPATLFHFAVDAFNMCASRAIISEAKVAYQRIEKLISEYPAAGREALDMLTRIRILRSMCDLYIGSIDYRKAWDFLILAMGQIGAGVPDEWTPHWLLLALRHLGKQFFLRNAKTGEEKERLALRAMKRKFRDHANDEPYLRELCIEILKLLESAAHLAVHKNSLPCYLLVLLVNANLSEVLRSTNPGMLRSAYLRMGLALETFGYCRLAKYYLESAKSLKPNADEAALNTDKITVSMTLIAYAQGDWRRTEMASQTVLRSLQHKGTLGSRDVIDVFNVQVGMFWVTGNLARLHDTVTEYYRVAVEIDFESPRTLRPAMCLAACYWAREGPSANSARWYALARAQQCRLGLANKQGASSAGFGVGVRAVNFTYFIRILVGRLHLMARNDARWENGQDLRDPPRLRLKIKHLAREMSRLLDEVRLGIAYMSPDLFLTVAQLFDWACLIIAVLDAPAPRFPASDTAATADSVPRRLQAVLERKLCQDLVRSILILVKRLARRAPVAKLTKHFAKSVLALLCGGSNRFANVARSLEKTLEQVILSPAGNEYMCAILAARILRLAALQKNLAAAGTGADFPTRRSSVLPTPPTTTLTSTTTITNKQQQDAAVIHQLRHGPAIVLTTAEDINNNNGGTTTTSVSWLQYARTDVYALERAARTVFARLGQGWETYLLDSARIL</sequence>
<feature type="domain" description="Guanylate cyclase" evidence="4">
    <location>
        <begin position="33"/>
        <end position="94"/>
    </location>
</feature>
<dbReference type="PANTHER" id="PTHR16305">
    <property type="entry name" value="TESTICULAR SOLUBLE ADENYLYL CYCLASE"/>
    <property type="match status" value="1"/>
</dbReference>